<protein>
    <submittedName>
        <fullName evidence="1">Proton_antipo_M domain-containing protein</fullName>
    </submittedName>
</protein>
<organism evidence="1">
    <name type="scientific">Mesocestoides corti</name>
    <name type="common">Flatworm</name>
    <dbReference type="NCBI Taxonomy" id="53468"/>
    <lineage>
        <taxon>Eukaryota</taxon>
        <taxon>Metazoa</taxon>
        <taxon>Spiralia</taxon>
        <taxon>Lophotrochozoa</taxon>
        <taxon>Platyhelminthes</taxon>
        <taxon>Cestoda</taxon>
        <taxon>Eucestoda</taxon>
        <taxon>Cyclophyllidea</taxon>
        <taxon>Mesocestoididae</taxon>
        <taxon>Mesocestoides</taxon>
    </lineage>
</organism>
<evidence type="ECO:0000313" key="1">
    <source>
        <dbReference type="WBParaSite" id="MCU_002876-RA"/>
    </source>
</evidence>
<proteinExistence type="predicted"/>
<reference evidence="1" key="1">
    <citation type="submission" date="2019-11" db="UniProtKB">
        <authorList>
            <consortium name="WormBaseParasite"/>
        </authorList>
    </citation>
    <scope>IDENTIFICATION</scope>
</reference>
<dbReference type="WBParaSite" id="MCU_002876-RA">
    <property type="protein sequence ID" value="MCU_002876-RA"/>
    <property type="gene ID" value="MCU_002876"/>
</dbReference>
<name>A0A5K3EUU5_MESCO</name>
<sequence length="97" mass="11015">MLGPTTILGMMVSYFLTIRNIIPIFQSFRTDFSAADSSYLHVILLGLGHQRWIATGLLQRPFTILPWKSNGITLSTYFYKLLLGGNKYQVIFSVLIN</sequence>
<accession>A0A5K3EUU5</accession>
<dbReference type="AlphaFoldDB" id="A0A5K3EUU5"/>